<feature type="domain" description="SusD-like N-terminal" evidence="8">
    <location>
        <begin position="48"/>
        <end position="218"/>
    </location>
</feature>
<reference evidence="10" key="1">
    <citation type="submission" date="2017-02" db="EMBL/GenBank/DDBJ databases">
        <authorList>
            <person name="Varghese N."/>
            <person name="Submissions S."/>
        </authorList>
    </citation>
    <scope>NUCLEOTIDE SEQUENCE [LARGE SCALE GENOMIC DNA]</scope>
    <source>
        <strain evidence="10">DSM 24091</strain>
    </source>
</reference>
<evidence type="ECO:0000256" key="6">
    <source>
        <dbReference type="SAM" id="SignalP"/>
    </source>
</evidence>
<evidence type="ECO:0000259" key="7">
    <source>
        <dbReference type="Pfam" id="PF07980"/>
    </source>
</evidence>
<gene>
    <name evidence="9" type="ORF">SAMN05660841_00873</name>
</gene>
<dbReference type="RefSeq" id="WP_079641531.1">
    <property type="nucleotide sequence ID" value="NZ_FUZF01000002.1"/>
</dbReference>
<feature type="domain" description="RagB/SusD" evidence="7">
    <location>
        <begin position="364"/>
        <end position="454"/>
    </location>
</feature>
<keyword evidence="3 6" id="KW-0732">Signal</keyword>
<accession>A0A1T5BQF6</accession>
<evidence type="ECO:0000313" key="9">
    <source>
        <dbReference type="EMBL" id="SKB49394.1"/>
    </source>
</evidence>
<dbReference type="InterPro" id="IPR033985">
    <property type="entry name" value="SusD-like_N"/>
</dbReference>
<dbReference type="EMBL" id="FUZF01000002">
    <property type="protein sequence ID" value="SKB49394.1"/>
    <property type="molecule type" value="Genomic_DNA"/>
</dbReference>
<sequence>MKVLQIFKKVSFLLFLSGLLVSCETWTDVKPQTQVEEELFFSKESGYKDLLAGVYIKMGDPALYGRELTFGVSDVLAQYYDLSLEPSRENQTYQRAEKANYADTEVRKLIDNIWSNGYNAITNLNLLLQKLENADQSIFQEGNYDIIKGEALGLRAYVHFDMLRLFGASVRSGGNAAKAIPYVTAYKNQVTPHSTHAEVIAYILNDLKQARSLLAQDPIVTGRPITSDHDNGYLMSRSLRFNYYAVRALEARVHLWAGHTEDALIAAQEVISVAETKFPWVQNAQLTGTENNIDRTFTSEYIFGLFQNKKIENIEGYITDQAYNFQPLAITTGTLNTIYPLAESGADIRRIYLTRTVFGQIYFAKMYQTTQTNPSFANRMPLIRIPEMYYIAAEALIGRDNATAVGYLEKVRTARGVSRRLSIDVSNTQLETEIALEYRKEMPSEGQLFYYNKRLNKTSVPGYSGSYNTQYYVLPLPLNEIEYGR</sequence>
<dbReference type="Proteomes" id="UP000190150">
    <property type="component" value="Unassembled WGS sequence"/>
</dbReference>
<dbReference type="AlphaFoldDB" id="A0A1T5BQF6"/>
<dbReference type="Pfam" id="PF07980">
    <property type="entry name" value="SusD_RagB"/>
    <property type="match status" value="1"/>
</dbReference>
<keyword evidence="4" id="KW-0472">Membrane</keyword>
<feature type="signal peptide" evidence="6">
    <location>
        <begin position="1"/>
        <end position="22"/>
    </location>
</feature>
<comment type="subcellular location">
    <subcellularLocation>
        <location evidence="1">Cell outer membrane</location>
    </subcellularLocation>
</comment>
<dbReference type="InterPro" id="IPR012944">
    <property type="entry name" value="SusD_RagB_dom"/>
</dbReference>
<feature type="chain" id="PRO_5012323620" evidence="6">
    <location>
        <begin position="23"/>
        <end position="485"/>
    </location>
</feature>
<proteinExistence type="inferred from homology"/>
<organism evidence="9 10">
    <name type="scientific">Sphingobacterium nematocida</name>
    <dbReference type="NCBI Taxonomy" id="1513896"/>
    <lineage>
        <taxon>Bacteria</taxon>
        <taxon>Pseudomonadati</taxon>
        <taxon>Bacteroidota</taxon>
        <taxon>Sphingobacteriia</taxon>
        <taxon>Sphingobacteriales</taxon>
        <taxon>Sphingobacteriaceae</taxon>
        <taxon>Sphingobacterium</taxon>
    </lineage>
</organism>
<keyword evidence="5" id="KW-0998">Cell outer membrane</keyword>
<dbReference type="InterPro" id="IPR011990">
    <property type="entry name" value="TPR-like_helical_dom_sf"/>
</dbReference>
<evidence type="ECO:0000256" key="2">
    <source>
        <dbReference type="ARBA" id="ARBA00006275"/>
    </source>
</evidence>
<dbReference type="PROSITE" id="PS51257">
    <property type="entry name" value="PROKAR_LIPOPROTEIN"/>
    <property type="match status" value="1"/>
</dbReference>
<dbReference type="STRING" id="1513896.SAMN05660841_00873"/>
<evidence type="ECO:0000256" key="3">
    <source>
        <dbReference type="ARBA" id="ARBA00022729"/>
    </source>
</evidence>
<dbReference type="GO" id="GO:0009279">
    <property type="term" value="C:cell outer membrane"/>
    <property type="evidence" value="ECO:0007669"/>
    <property type="project" value="UniProtKB-SubCell"/>
</dbReference>
<protein>
    <submittedName>
        <fullName evidence="9">SusD family protein</fullName>
    </submittedName>
</protein>
<dbReference type="SUPFAM" id="SSF48452">
    <property type="entry name" value="TPR-like"/>
    <property type="match status" value="1"/>
</dbReference>
<dbReference type="Pfam" id="PF14322">
    <property type="entry name" value="SusD-like_3"/>
    <property type="match status" value="1"/>
</dbReference>
<evidence type="ECO:0000256" key="1">
    <source>
        <dbReference type="ARBA" id="ARBA00004442"/>
    </source>
</evidence>
<evidence type="ECO:0000256" key="5">
    <source>
        <dbReference type="ARBA" id="ARBA00023237"/>
    </source>
</evidence>
<comment type="similarity">
    <text evidence="2">Belongs to the SusD family.</text>
</comment>
<evidence type="ECO:0000259" key="8">
    <source>
        <dbReference type="Pfam" id="PF14322"/>
    </source>
</evidence>
<dbReference type="Gene3D" id="1.25.40.390">
    <property type="match status" value="1"/>
</dbReference>
<evidence type="ECO:0000313" key="10">
    <source>
        <dbReference type="Proteomes" id="UP000190150"/>
    </source>
</evidence>
<dbReference type="OrthoDB" id="1097962at2"/>
<name>A0A1T5BQF6_9SPHI</name>
<keyword evidence="10" id="KW-1185">Reference proteome</keyword>
<evidence type="ECO:0000256" key="4">
    <source>
        <dbReference type="ARBA" id="ARBA00023136"/>
    </source>
</evidence>